<dbReference type="InterPro" id="IPR002347">
    <property type="entry name" value="SDR_fam"/>
</dbReference>
<name>A0ABV1WU01_9ACTN</name>
<comment type="caution">
    <text evidence="3">The sequence shown here is derived from an EMBL/GenBank/DDBJ whole genome shotgun (WGS) entry which is preliminary data.</text>
</comment>
<proteinExistence type="inferred from homology"/>
<organism evidence="3 4">
    <name type="scientific">Streptomyces hyaluromycini</name>
    <dbReference type="NCBI Taxonomy" id="1377993"/>
    <lineage>
        <taxon>Bacteria</taxon>
        <taxon>Bacillati</taxon>
        <taxon>Actinomycetota</taxon>
        <taxon>Actinomycetes</taxon>
        <taxon>Kitasatosporales</taxon>
        <taxon>Streptomycetaceae</taxon>
        <taxon>Streptomyces</taxon>
    </lineage>
</organism>
<sequence length="245" mass="25884">MSTSASTSVKDKVVVVPGGTGNVGEGIVRAFLKAGATVVVPSRSQARLHALAKLLGPELAGNLKTVAAGYGTFDDADQLATRIVKEHGHVDHVVASVGGWWMGKALWQIDQDDWQKIFVDVATSHMALARSFIPRLTEDGSYTAIAGFSGKKPYPAAGIVSMQGAAQLMMREAFSAELDGQRRINDLVLGPIINRSRPGGDPSWLTADQVGEAAVGVARTPTIADEHIVLDTVEDLNKTLARMAG</sequence>
<keyword evidence="4" id="KW-1185">Reference proteome</keyword>
<evidence type="ECO:0000313" key="4">
    <source>
        <dbReference type="Proteomes" id="UP001474181"/>
    </source>
</evidence>
<evidence type="ECO:0000256" key="2">
    <source>
        <dbReference type="ARBA" id="ARBA00023002"/>
    </source>
</evidence>
<dbReference type="RefSeq" id="WP_350780101.1">
    <property type="nucleotide sequence ID" value="NZ_JBEPEK010000067.1"/>
</dbReference>
<accession>A0ABV1WU01</accession>
<reference evidence="3 4" key="1">
    <citation type="submission" date="2024-06" db="EMBL/GenBank/DDBJ databases">
        <title>The Natural Products Discovery Center: Release of the First 8490 Sequenced Strains for Exploring Actinobacteria Biosynthetic Diversity.</title>
        <authorList>
            <person name="Kalkreuter E."/>
            <person name="Kautsar S.A."/>
            <person name="Yang D."/>
            <person name="Bader C.D."/>
            <person name="Teijaro C.N."/>
            <person name="Fluegel L."/>
            <person name="Davis C.M."/>
            <person name="Simpson J.R."/>
            <person name="Lauterbach L."/>
            <person name="Steele A.D."/>
            <person name="Gui C."/>
            <person name="Meng S."/>
            <person name="Li G."/>
            <person name="Viehrig K."/>
            <person name="Ye F."/>
            <person name="Su P."/>
            <person name="Kiefer A.F."/>
            <person name="Nichols A."/>
            <person name="Cepeda A.J."/>
            <person name="Yan W."/>
            <person name="Fan B."/>
            <person name="Jiang Y."/>
            <person name="Adhikari A."/>
            <person name="Zheng C.-J."/>
            <person name="Schuster L."/>
            <person name="Cowan T.M."/>
            <person name="Smanski M.J."/>
            <person name="Chevrette M.G."/>
            <person name="De Carvalho L.P.S."/>
            <person name="Shen B."/>
        </authorList>
    </citation>
    <scope>NUCLEOTIDE SEQUENCE [LARGE SCALE GENOMIC DNA]</scope>
    <source>
        <strain evidence="3 4">NPDC000234</strain>
    </source>
</reference>
<dbReference type="Proteomes" id="UP001474181">
    <property type="component" value="Unassembled WGS sequence"/>
</dbReference>
<keyword evidence="2" id="KW-0560">Oxidoreductase</keyword>
<dbReference type="Pfam" id="PF00106">
    <property type="entry name" value="adh_short"/>
    <property type="match status" value="1"/>
</dbReference>
<dbReference type="PANTHER" id="PTHR43669:SF3">
    <property type="entry name" value="ALCOHOL DEHYDROGENASE, PUTATIVE (AFU_ORTHOLOGUE AFUA_3G03445)-RELATED"/>
    <property type="match status" value="1"/>
</dbReference>
<dbReference type="EMBL" id="JBEPEK010000067">
    <property type="protein sequence ID" value="MER7180225.1"/>
    <property type="molecule type" value="Genomic_DNA"/>
</dbReference>
<evidence type="ECO:0000313" key="3">
    <source>
        <dbReference type="EMBL" id="MER7180225.1"/>
    </source>
</evidence>
<evidence type="ECO:0000256" key="1">
    <source>
        <dbReference type="ARBA" id="ARBA00006484"/>
    </source>
</evidence>
<comment type="similarity">
    <text evidence="1">Belongs to the short-chain dehydrogenases/reductases (SDR) family.</text>
</comment>
<dbReference type="SUPFAM" id="SSF51735">
    <property type="entry name" value="NAD(P)-binding Rossmann-fold domains"/>
    <property type="match status" value="1"/>
</dbReference>
<dbReference type="PANTHER" id="PTHR43669">
    <property type="entry name" value="5-KETO-D-GLUCONATE 5-REDUCTASE"/>
    <property type="match status" value="1"/>
</dbReference>
<dbReference type="Gene3D" id="3.40.50.720">
    <property type="entry name" value="NAD(P)-binding Rossmann-like Domain"/>
    <property type="match status" value="1"/>
</dbReference>
<gene>
    <name evidence="3" type="ORF">ABT404_12220</name>
</gene>
<protein>
    <submittedName>
        <fullName evidence="3">SDR family NAD(P)-dependent oxidoreductase</fullName>
    </submittedName>
</protein>
<dbReference type="InterPro" id="IPR036291">
    <property type="entry name" value="NAD(P)-bd_dom_sf"/>
</dbReference>